<organism evidence="2 3">
    <name type="scientific">Cordylochernes scorpioides</name>
    <dbReference type="NCBI Taxonomy" id="51811"/>
    <lineage>
        <taxon>Eukaryota</taxon>
        <taxon>Metazoa</taxon>
        <taxon>Ecdysozoa</taxon>
        <taxon>Arthropoda</taxon>
        <taxon>Chelicerata</taxon>
        <taxon>Arachnida</taxon>
        <taxon>Pseudoscorpiones</taxon>
        <taxon>Cheliferoidea</taxon>
        <taxon>Chernetidae</taxon>
        <taxon>Cordylochernes</taxon>
    </lineage>
</organism>
<protein>
    <submittedName>
        <fullName evidence="2">Uncharacterized protein</fullName>
    </submittedName>
</protein>
<feature type="region of interest" description="Disordered" evidence="1">
    <location>
        <begin position="161"/>
        <end position="191"/>
    </location>
</feature>
<feature type="compositionally biased region" description="Polar residues" evidence="1">
    <location>
        <begin position="57"/>
        <end position="66"/>
    </location>
</feature>
<sequence>METHQQQPGTVNHRRAGPISSTGRTEEVNIGYTRVEIRKKRLVDPEVGKPRRAASRQRPTLYQRSKPTSKVQECAMSRQKKAAWKVDQCVYLELCPDLSEAQYFMALEVKLGKGSVHQMTKIQRTGIMVDLVAKLRSLAPAVTESGGGYIERANHFLRRRLQHDPARSDYPSLSDLERRGTRTATPSPESS</sequence>
<evidence type="ECO:0000313" key="3">
    <source>
        <dbReference type="Proteomes" id="UP001235939"/>
    </source>
</evidence>
<evidence type="ECO:0000313" key="2">
    <source>
        <dbReference type="EMBL" id="UYV63486.1"/>
    </source>
</evidence>
<proteinExistence type="predicted"/>
<feature type="compositionally biased region" description="Polar residues" evidence="1">
    <location>
        <begin position="1"/>
        <end position="10"/>
    </location>
</feature>
<feature type="region of interest" description="Disordered" evidence="1">
    <location>
        <begin position="43"/>
        <end position="66"/>
    </location>
</feature>
<gene>
    <name evidence="2" type="ORF">LAZ67_2004235</name>
</gene>
<accession>A0ABY6K3R0</accession>
<name>A0ABY6K3R0_9ARAC</name>
<evidence type="ECO:0000256" key="1">
    <source>
        <dbReference type="SAM" id="MobiDB-lite"/>
    </source>
</evidence>
<reference evidence="2 3" key="1">
    <citation type="submission" date="2022-01" db="EMBL/GenBank/DDBJ databases">
        <title>A chromosomal length assembly of Cordylochernes scorpioides.</title>
        <authorList>
            <person name="Zeh D."/>
            <person name="Zeh J."/>
        </authorList>
    </citation>
    <scope>NUCLEOTIDE SEQUENCE [LARGE SCALE GENOMIC DNA]</scope>
    <source>
        <strain evidence="2">IN4F17</strain>
        <tissue evidence="2">Whole Body</tissue>
    </source>
</reference>
<dbReference type="EMBL" id="CP092864">
    <property type="protein sequence ID" value="UYV63486.1"/>
    <property type="molecule type" value="Genomic_DNA"/>
</dbReference>
<feature type="region of interest" description="Disordered" evidence="1">
    <location>
        <begin position="1"/>
        <end position="27"/>
    </location>
</feature>
<feature type="compositionally biased region" description="Polar residues" evidence="1">
    <location>
        <begin position="182"/>
        <end position="191"/>
    </location>
</feature>
<dbReference type="Proteomes" id="UP001235939">
    <property type="component" value="Chromosome 02"/>
</dbReference>
<keyword evidence="3" id="KW-1185">Reference proteome</keyword>